<evidence type="ECO:0000256" key="1">
    <source>
        <dbReference type="ARBA" id="ARBA00004123"/>
    </source>
</evidence>
<feature type="domain" description="C2H2-type" evidence="13">
    <location>
        <begin position="172"/>
        <end position="199"/>
    </location>
</feature>
<feature type="region of interest" description="Disordered" evidence="12">
    <location>
        <begin position="139"/>
        <end position="172"/>
    </location>
</feature>
<evidence type="ECO:0000256" key="8">
    <source>
        <dbReference type="ARBA" id="ARBA00023163"/>
    </source>
</evidence>
<evidence type="ECO:0000256" key="2">
    <source>
        <dbReference type="ARBA" id="ARBA00022723"/>
    </source>
</evidence>
<sequence length="323" mass="36270">MDRHLLILTRVERLDDTPIAHFYNERAFPRYHRRPPTSSLRWCYGSMSWAMNPSFAYLPLPLRPPSLPFIFPPIMIPQVPPNYFTSTVLTQFGQTPFTSFGAMNNVFKPAVPLPLNAQCIFCGKSFGSPAELLSHLQTHASQTTTDTPTSARRSSKSTSPKATTSRSPLSTSQCHICGKSFSRHWLLQGHIRTHTGEKPFQCSACSKAFADKSNLRAHIQTHSGIKPYLCSRCGKRFALKSYLSKHEESTCIPGEKPFQCSACSKAFADKSNLRAHIQTHSGIKPYLCSRCGKRFALKSYLSKHEESTCIRSIAKTRQLSPLR</sequence>
<dbReference type="InterPro" id="IPR050527">
    <property type="entry name" value="Snail/Krueppel_Znf"/>
</dbReference>
<dbReference type="AlphaFoldDB" id="A0A0M3I638"/>
<evidence type="ECO:0000256" key="6">
    <source>
        <dbReference type="ARBA" id="ARBA00023015"/>
    </source>
</evidence>
<dbReference type="GO" id="GO:0008270">
    <property type="term" value="F:zinc ion binding"/>
    <property type="evidence" value="ECO:0007669"/>
    <property type="project" value="UniProtKB-KW"/>
</dbReference>
<dbReference type="FunFam" id="3.30.160.60:FF:000450">
    <property type="entry name" value="PR domain zinc finger protein 14"/>
    <property type="match status" value="1"/>
</dbReference>
<feature type="domain" description="C2H2-type" evidence="13">
    <location>
        <begin position="200"/>
        <end position="227"/>
    </location>
</feature>
<dbReference type="Proteomes" id="UP000036681">
    <property type="component" value="Unplaced"/>
</dbReference>
<dbReference type="GO" id="GO:0005634">
    <property type="term" value="C:nucleus"/>
    <property type="evidence" value="ECO:0007669"/>
    <property type="project" value="UniProtKB-SubCell"/>
</dbReference>
<dbReference type="GO" id="GO:0000978">
    <property type="term" value="F:RNA polymerase II cis-regulatory region sequence-specific DNA binding"/>
    <property type="evidence" value="ECO:0007669"/>
    <property type="project" value="TreeGrafter"/>
</dbReference>
<evidence type="ECO:0000256" key="5">
    <source>
        <dbReference type="ARBA" id="ARBA00022833"/>
    </source>
</evidence>
<evidence type="ECO:0000313" key="14">
    <source>
        <dbReference type="Proteomes" id="UP000036681"/>
    </source>
</evidence>
<dbReference type="PANTHER" id="PTHR24388">
    <property type="entry name" value="ZINC FINGER PROTEIN"/>
    <property type="match status" value="1"/>
</dbReference>
<feature type="domain" description="C2H2-type" evidence="13">
    <location>
        <begin position="286"/>
        <end position="316"/>
    </location>
</feature>
<feature type="domain" description="C2H2-type" evidence="13">
    <location>
        <begin position="228"/>
        <end position="257"/>
    </location>
</feature>
<dbReference type="GO" id="GO:2000177">
    <property type="term" value="P:regulation of neural precursor cell proliferation"/>
    <property type="evidence" value="ECO:0007669"/>
    <property type="project" value="UniProtKB-ARBA"/>
</dbReference>
<dbReference type="GO" id="GO:0055059">
    <property type="term" value="P:asymmetric neuroblast division"/>
    <property type="evidence" value="ECO:0007669"/>
    <property type="project" value="UniProtKB-ARBA"/>
</dbReference>
<dbReference type="FunFam" id="3.30.160.60:FF:000130">
    <property type="entry name" value="Spalt-like transcription factor 4"/>
    <property type="match status" value="1"/>
</dbReference>
<proteinExistence type="inferred from homology"/>
<dbReference type="Pfam" id="PF13894">
    <property type="entry name" value="zf-C2H2_4"/>
    <property type="match status" value="1"/>
</dbReference>
<dbReference type="SMART" id="SM00355">
    <property type="entry name" value="ZnF_C2H2"/>
    <property type="match status" value="6"/>
</dbReference>
<evidence type="ECO:0000313" key="15">
    <source>
        <dbReference type="WBParaSite" id="ALUE_0001246701-mRNA-1"/>
    </source>
</evidence>
<dbReference type="GO" id="GO:0000981">
    <property type="term" value="F:DNA-binding transcription factor activity, RNA polymerase II-specific"/>
    <property type="evidence" value="ECO:0007669"/>
    <property type="project" value="TreeGrafter"/>
</dbReference>
<comment type="subcellular location">
    <subcellularLocation>
        <location evidence="1">Nucleus</location>
    </subcellularLocation>
</comment>
<evidence type="ECO:0000256" key="12">
    <source>
        <dbReference type="SAM" id="MobiDB-lite"/>
    </source>
</evidence>
<reference evidence="15" key="1">
    <citation type="submission" date="2017-02" db="UniProtKB">
        <authorList>
            <consortium name="WormBaseParasite"/>
        </authorList>
    </citation>
    <scope>IDENTIFICATION</scope>
</reference>
<dbReference type="Pfam" id="PF00096">
    <property type="entry name" value="zf-C2H2"/>
    <property type="match status" value="3"/>
</dbReference>
<dbReference type="InterPro" id="IPR013087">
    <property type="entry name" value="Znf_C2H2_type"/>
</dbReference>
<keyword evidence="6" id="KW-0805">Transcription regulation</keyword>
<protein>
    <submittedName>
        <fullName evidence="15">Zinc finger, C2H2 type</fullName>
    </submittedName>
</protein>
<evidence type="ECO:0000259" key="13">
    <source>
        <dbReference type="PROSITE" id="PS50157"/>
    </source>
</evidence>
<dbReference type="PROSITE" id="PS00028">
    <property type="entry name" value="ZINC_FINGER_C2H2_1"/>
    <property type="match status" value="4"/>
</dbReference>
<dbReference type="PANTHER" id="PTHR24388:SF54">
    <property type="entry name" value="PROTEIN ESCARGOT"/>
    <property type="match status" value="1"/>
</dbReference>
<evidence type="ECO:0000256" key="10">
    <source>
        <dbReference type="ARBA" id="ARBA00037948"/>
    </source>
</evidence>
<keyword evidence="3" id="KW-0677">Repeat</keyword>
<evidence type="ECO:0000256" key="11">
    <source>
        <dbReference type="PROSITE-ProRule" id="PRU00042"/>
    </source>
</evidence>
<evidence type="ECO:0000256" key="7">
    <source>
        <dbReference type="ARBA" id="ARBA00023125"/>
    </source>
</evidence>
<accession>A0A0M3I638</accession>
<keyword evidence="5" id="KW-0862">Zinc</keyword>
<evidence type="ECO:0000256" key="9">
    <source>
        <dbReference type="ARBA" id="ARBA00023242"/>
    </source>
</evidence>
<keyword evidence="7" id="KW-0238">DNA-binding</keyword>
<keyword evidence="9" id="KW-0539">Nucleus</keyword>
<dbReference type="FunFam" id="3.30.160.60:FF:000207">
    <property type="entry name" value="zinc finger protein SNAI2"/>
    <property type="match status" value="2"/>
</dbReference>
<evidence type="ECO:0000256" key="4">
    <source>
        <dbReference type="ARBA" id="ARBA00022771"/>
    </source>
</evidence>
<feature type="domain" description="C2H2-type" evidence="13">
    <location>
        <begin position="258"/>
        <end position="285"/>
    </location>
</feature>
<feature type="domain" description="C2H2-type" evidence="13">
    <location>
        <begin position="117"/>
        <end position="144"/>
    </location>
</feature>
<dbReference type="InterPro" id="IPR036236">
    <property type="entry name" value="Znf_C2H2_sf"/>
</dbReference>
<evidence type="ECO:0000256" key="3">
    <source>
        <dbReference type="ARBA" id="ARBA00022737"/>
    </source>
</evidence>
<dbReference type="SUPFAM" id="SSF57667">
    <property type="entry name" value="beta-beta-alpha zinc fingers"/>
    <property type="match status" value="3"/>
</dbReference>
<keyword evidence="2" id="KW-0479">Metal-binding</keyword>
<keyword evidence="8" id="KW-0804">Transcription</keyword>
<dbReference type="WBParaSite" id="ALUE_0001246701-mRNA-1">
    <property type="protein sequence ID" value="ALUE_0001246701-mRNA-1"/>
    <property type="gene ID" value="ALUE_0001246701"/>
</dbReference>
<dbReference type="Gene3D" id="3.30.160.60">
    <property type="entry name" value="Classic Zinc Finger"/>
    <property type="match status" value="6"/>
</dbReference>
<dbReference type="PROSITE" id="PS50157">
    <property type="entry name" value="ZINC_FINGER_C2H2_2"/>
    <property type="match status" value="6"/>
</dbReference>
<dbReference type="FunFam" id="3.30.160.60:FF:000043">
    <property type="entry name" value="Scratch family zinc finger 2"/>
    <property type="match status" value="1"/>
</dbReference>
<feature type="compositionally biased region" description="Low complexity" evidence="12">
    <location>
        <begin position="147"/>
        <end position="168"/>
    </location>
</feature>
<organism evidence="14 15">
    <name type="scientific">Ascaris lumbricoides</name>
    <name type="common">Giant roundworm</name>
    <dbReference type="NCBI Taxonomy" id="6252"/>
    <lineage>
        <taxon>Eukaryota</taxon>
        <taxon>Metazoa</taxon>
        <taxon>Ecdysozoa</taxon>
        <taxon>Nematoda</taxon>
        <taxon>Chromadorea</taxon>
        <taxon>Rhabditida</taxon>
        <taxon>Spirurina</taxon>
        <taxon>Ascaridomorpha</taxon>
        <taxon>Ascaridoidea</taxon>
        <taxon>Ascarididae</taxon>
        <taxon>Ascaris</taxon>
    </lineage>
</organism>
<keyword evidence="14" id="KW-1185">Reference proteome</keyword>
<name>A0A0M3I638_ASCLU</name>
<keyword evidence="4 11" id="KW-0863">Zinc-finger</keyword>
<comment type="similarity">
    <text evidence="10">Belongs to the snail C2H2-type zinc-finger protein family.</text>
</comment>